<feature type="compositionally biased region" description="Polar residues" evidence="1">
    <location>
        <begin position="1040"/>
        <end position="1050"/>
    </location>
</feature>
<feature type="compositionally biased region" description="Pro residues" evidence="1">
    <location>
        <begin position="1505"/>
        <end position="1514"/>
    </location>
</feature>
<feature type="compositionally biased region" description="Polar residues" evidence="1">
    <location>
        <begin position="1150"/>
        <end position="1162"/>
    </location>
</feature>
<proteinExistence type="predicted"/>
<accession>A0A066VSR2</accession>
<feature type="compositionally biased region" description="Low complexity" evidence="1">
    <location>
        <begin position="1307"/>
        <end position="1319"/>
    </location>
</feature>
<gene>
    <name evidence="2" type="ORF">K437DRAFT_294828</name>
</gene>
<feature type="compositionally biased region" description="Polar residues" evidence="1">
    <location>
        <begin position="1489"/>
        <end position="1498"/>
    </location>
</feature>
<feature type="region of interest" description="Disordered" evidence="1">
    <location>
        <begin position="914"/>
        <end position="994"/>
    </location>
</feature>
<feature type="compositionally biased region" description="Low complexity" evidence="1">
    <location>
        <begin position="756"/>
        <end position="775"/>
    </location>
</feature>
<feature type="compositionally biased region" description="Polar residues" evidence="1">
    <location>
        <begin position="1451"/>
        <end position="1464"/>
    </location>
</feature>
<evidence type="ECO:0000313" key="2">
    <source>
        <dbReference type="EMBL" id="KDN44496.1"/>
    </source>
</evidence>
<organism evidence="2 3">
    <name type="scientific">Tilletiaria anomala (strain ATCC 24038 / CBS 436.72 / UBC 951)</name>
    <dbReference type="NCBI Taxonomy" id="1037660"/>
    <lineage>
        <taxon>Eukaryota</taxon>
        <taxon>Fungi</taxon>
        <taxon>Dikarya</taxon>
        <taxon>Basidiomycota</taxon>
        <taxon>Ustilaginomycotina</taxon>
        <taxon>Exobasidiomycetes</taxon>
        <taxon>Georgefischeriales</taxon>
        <taxon>Tilletiariaceae</taxon>
        <taxon>Tilletiaria</taxon>
    </lineage>
</organism>
<dbReference type="HOGENOM" id="CLU_246454_0_0_1"/>
<dbReference type="GeneID" id="25267234"/>
<feature type="region of interest" description="Disordered" evidence="1">
    <location>
        <begin position="151"/>
        <end position="183"/>
    </location>
</feature>
<feature type="region of interest" description="Disordered" evidence="1">
    <location>
        <begin position="1302"/>
        <end position="1327"/>
    </location>
</feature>
<reference evidence="2 3" key="1">
    <citation type="submission" date="2014-05" db="EMBL/GenBank/DDBJ databases">
        <title>Draft genome sequence of a rare smut relative, Tilletiaria anomala UBC 951.</title>
        <authorList>
            <consortium name="DOE Joint Genome Institute"/>
            <person name="Toome M."/>
            <person name="Kuo A."/>
            <person name="Henrissat B."/>
            <person name="Lipzen A."/>
            <person name="Tritt A."/>
            <person name="Yoshinaga Y."/>
            <person name="Zane M."/>
            <person name="Barry K."/>
            <person name="Grigoriev I.V."/>
            <person name="Spatafora J.W."/>
            <person name="Aimea M.C."/>
        </authorList>
    </citation>
    <scope>NUCLEOTIDE SEQUENCE [LARGE SCALE GENOMIC DNA]</scope>
    <source>
        <strain evidence="2 3">UBC 951</strain>
    </source>
</reference>
<feature type="compositionally biased region" description="Basic and acidic residues" evidence="1">
    <location>
        <begin position="616"/>
        <end position="627"/>
    </location>
</feature>
<feature type="compositionally biased region" description="Polar residues" evidence="1">
    <location>
        <begin position="116"/>
        <end position="136"/>
    </location>
</feature>
<dbReference type="RefSeq" id="XP_013242770.1">
    <property type="nucleotide sequence ID" value="XM_013387316.1"/>
</dbReference>
<sequence length="1549" mass="165478">MARDGKAKAQAAERQEVEMDVKIHYALNNASHSMAVRLSRRVSIPIYGLAGSRGLPTRQEKQEPIFGKVPLKLCLKAICAADPKMYPSDTTDYVVKALKAADTMRQQQQQQHEAILSSSPPAASRNSTSNPALLSPQSITRTAGSLLALVRSPSKPGPVRLSRQAVSSSDSPARAGGKHVESAGGAKGIFDACGYLGCALEDPDARVVVGGTAFKPKMVTGMCRQITSFDSEDEDDSNEDNNDWQEDGTDDDDKEHDSNSEDDADEEYQSPSGDVFASASDVSGDDLSRSASSSQNQRLNLRTGSLQQRPKQSIPHIQKQVQRQCRYERQQQSRRWVLEVVLRMEPEELDGMRMQARAEGVRERREAQAVLEANRAHKAAKAGTKSRSSSIGAGRGKRSSSPMPVEAERGESNRASKRQRLLHRQQTEPTAQEQAEDPLMAKSGSHRRRVRDVKHGQRSRSLSPCEQAQQQLPRQRSRSPCVSIDCGDIKQFGSFDLPGSRPSPQTHGAYLSTTASTLTLGSLASQQVQGTEMDEDTNEDVQSISSGHSQASSSAGVVSAMPPPAVPMPSPLRLSQSSSSSHLQPAGSQQRRRSASKSPLGIESIQQHGHPLQQHSPEDHDAHEAARNSEASASKPSPGQPPMVQVLHLLNALQSTASSQNSGGNEESRQQARTLLQQLRQSGILQLLGDGGSSKCIASQTVSTASPVGVAAGPSPALHASAPVVQPSPIYISPRTQAQYVSPKAPTTQIPPPAKPASASTSDLDSASTSATTATQASPAVRVALMPAPELSAPKAVYHCYHCGREDPGTNAFWRKVEIADADWSRLPPSLIVKYPAAVKPGETPPSGIKVFVACKECGPAYNAWKEEMKKKEDEGDACLPRASSPVALAATAPVMPPPPSRALLDPSRAFNIEAPHVPEPRGGYEPSRKPDSYAYGVDATNARKKAHFSNPQTSPFASSTNTPFEYSRNMTQSSPARSHQKRLNLTNSSDATARNQLFNDEGMDYGGENNLPLNATPGTILAGLQTWTPLRRSPRKQPVGTQSNVNPYASLTAGDGSPTLSQRAKVASMPKTSDSSPSLPNQSTGTRQLRISPRQPSLTSPEGQTPARLQKALTNWSDSDEEDAHAAEDDEPDASPSPARRKASHMHFQPSSEMAASNAQLTKGPRQRLASKPVGPFMGRSPSIGAEGLLGQSRIHKGLRHVVSSPSKGHDDRDMDVSKLFSATQEMSASSPINLDLSWMNDVPAESTNQASPSKFLASLGIHSQTKSAPVGAKAASTSNQGSAGLPAVSVPDQALAARRPLPATVEDASSSVASSPPDGGPTPEGLFNQLFDEFGLLPASGIGIPGSNFDPSNINNIETYGSFDFGQQFTDFMQHNTPGFAAHVPPKQQQPAVVMQGPSFVGEQHQTHVRASSQQPLQQDVQHAQTQAPARTKWPIVPAAEGGKPSEPWNGSKQTLKGQGSSVAKGKARKSGSRSRLQAALSKLPQELQQQANSLVSAGKPSQPQPPPPPPKRQTKSNLPNADVTTRLLNLLQDPQMQAAILSSAER</sequence>
<feature type="compositionally biased region" description="Acidic residues" evidence="1">
    <location>
        <begin position="230"/>
        <end position="268"/>
    </location>
</feature>
<feature type="region of interest" description="Disordered" evidence="1">
    <location>
        <begin position="1032"/>
        <end position="1187"/>
    </location>
</feature>
<feature type="compositionally biased region" description="Low complexity" evidence="1">
    <location>
        <begin position="467"/>
        <end position="480"/>
    </location>
</feature>
<feature type="compositionally biased region" description="Basic residues" evidence="1">
    <location>
        <begin position="444"/>
        <end position="458"/>
    </location>
</feature>
<evidence type="ECO:0000256" key="1">
    <source>
        <dbReference type="SAM" id="MobiDB-lite"/>
    </source>
</evidence>
<feature type="compositionally biased region" description="Low complexity" evidence="1">
    <location>
        <begin position="541"/>
        <end position="560"/>
    </location>
</feature>
<feature type="compositionally biased region" description="Polar residues" evidence="1">
    <location>
        <begin position="302"/>
        <end position="311"/>
    </location>
</feature>
<feature type="compositionally biased region" description="Pro residues" evidence="1">
    <location>
        <begin position="561"/>
        <end position="570"/>
    </location>
</feature>
<feature type="compositionally biased region" description="Polar residues" evidence="1">
    <location>
        <begin position="1071"/>
        <end position="1104"/>
    </location>
</feature>
<feature type="region of interest" description="Disordered" evidence="1">
    <location>
        <begin position="229"/>
        <end position="319"/>
    </location>
</feature>
<feature type="region of interest" description="Disordered" evidence="1">
    <location>
        <begin position="373"/>
        <end position="481"/>
    </location>
</feature>
<protein>
    <submittedName>
        <fullName evidence="2">Uncharacterized protein</fullName>
    </submittedName>
</protein>
<dbReference type="Proteomes" id="UP000027361">
    <property type="component" value="Unassembled WGS sequence"/>
</dbReference>
<feature type="region of interest" description="Disordered" evidence="1">
    <location>
        <begin position="1405"/>
        <end position="1524"/>
    </location>
</feature>
<feature type="compositionally biased region" description="Acidic residues" evidence="1">
    <location>
        <begin position="1119"/>
        <end position="1134"/>
    </location>
</feature>
<dbReference type="OrthoDB" id="3199820at2759"/>
<feature type="region of interest" description="Disordered" evidence="1">
    <location>
        <begin position="104"/>
        <end position="136"/>
    </location>
</feature>
<dbReference type="InParanoid" id="A0A066VSR2"/>
<feature type="region of interest" description="Disordered" evidence="1">
    <location>
        <begin position="525"/>
        <end position="643"/>
    </location>
</feature>
<keyword evidence="3" id="KW-1185">Reference proteome</keyword>
<feature type="compositionally biased region" description="Polar residues" evidence="1">
    <location>
        <begin position="950"/>
        <end position="994"/>
    </location>
</feature>
<feature type="compositionally biased region" description="Polar residues" evidence="1">
    <location>
        <begin position="1411"/>
        <end position="1431"/>
    </location>
</feature>
<feature type="compositionally biased region" description="Low complexity" evidence="1">
    <location>
        <begin position="289"/>
        <end position="300"/>
    </location>
</feature>
<name>A0A066VSR2_TILAU</name>
<feature type="compositionally biased region" description="Low complexity" evidence="1">
    <location>
        <begin position="571"/>
        <end position="589"/>
    </location>
</feature>
<feature type="region of interest" description="Disordered" evidence="1">
    <location>
        <begin position="741"/>
        <end position="775"/>
    </location>
</feature>
<evidence type="ECO:0000313" key="3">
    <source>
        <dbReference type="Proteomes" id="UP000027361"/>
    </source>
</evidence>
<comment type="caution">
    <text evidence="2">The sequence shown here is derived from an EMBL/GenBank/DDBJ whole genome shotgun (WGS) entry which is preliminary data.</text>
</comment>
<dbReference type="EMBL" id="JMSN01000051">
    <property type="protein sequence ID" value="KDN44496.1"/>
    <property type="molecule type" value="Genomic_DNA"/>
</dbReference>